<keyword evidence="3 7" id="KW-0489">Methyltransferase</keyword>
<evidence type="ECO:0000313" key="9">
    <source>
        <dbReference type="Proteomes" id="UP000044136"/>
    </source>
</evidence>
<keyword evidence="9" id="KW-1185">Reference proteome</keyword>
<dbReference type="InterPro" id="IPR012263">
    <property type="entry name" value="M_m6A_EcoRV"/>
</dbReference>
<evidence type="ECO:0000256" key="2">
    <source>
        <dbReference type="ARBA" id="ARBA00011900"/>
    </source>
</evidence>
<dbReference type="InterPro" id="IPR029063">
    <property type="entry name" value="SAM-dependent_MTases_sf"/>
</dbReference>
<dbReference type="InterPro" id="IPR002052">
    <property type="entry name" value="DNA_methylase_N6_adenine_CS"/>
</dbReference>
<accession>A0A078M9Q1</accession>
<dbReference type="InterPro" id="IPR023095">
    <property type="entry name" value="Ade_MeTrfase_dom_2"/>
</dbReference>
<comment type="catalytic activity">
    <reaction evidence="6 7">
        <text>a 2'-deoxyadenosine in DNA + S-adenosyl-L-methionine = an N(6)-methyl-2'-deoxyadenosine in DNA + S-adenosyl-L-homocysteine + H(+)</text>
        <dbReference type="Rhea" id="RHEA:15197"/>
        <dbReference type="Rhea" id="RHEA-COMP:12418"/>
        <dbReference type="Rhea" id="RHEA-COMP:12419"/>
        <dbReference type="ChEBI" id="CHEBI:15378"/>
        <dbReference type="ChEBI" id="CHEBI:57856"/>
        <dbReference type="ChEBI" id="CHEBI:59789"/>
        <dbReference type="ChEBI" id="CHEBI:90615"/>
        <dbReference type="ChEBI" id="CHEBI:90616"/>
        <dbReference type="EC" id="2.1.1.72"/>
    </reaction>
</comment>
<reference evidence="8 9" key="1">
    <citation type="submission" date="2014-07" db="EMBL/GenBank/DDBJ databases">
        <authorList>
            <person name="Urmite Genomes Urmite Genomes"/>
        </authorList>
    </citation>
    <scope>NUCLEOTIDE SEQUENCE [LARGE SCALE GENOMIC DNA]</scope>
    <source>
        <strain evidence="8 9">13MG44_air</strain>
    </source>
</reference>
<proteinExistence type="inferred from homology"/>
<dbReference type="EMBL" id="CCSE01000001">
    <property type="protein sequence ID" value="CEA02964.1"/>
    <property type="molecule type" value="Genomic_DNA"/>
</dbReference>
<evidence type="ECO:0000313" key="8">
    <source>
        <dbReference type="EMBL" id="CEA02964.1"/>
    </source>
</evidence>
<evidence type="ECO:0000256" key="4">
    <source>
        <dbReference type="ARBA" id="ARBA00022679"/>
    </source>
</evidence>
<dbReference type="GO" id="GO:0009007">
    <property type="term" value="F:site-specific DNA-methyltransferase (adenine-specific) activity"/>
    <property type="evidence" value="ECO:0007669"/>
    <property type="project" value="UniProtKB-UniRule"/>
</dbReference>
<dbReference type="Gene3D" id="3.40.50.150">
    <property type="entry name" value="Vaccinia Virus protein VP39"/>
    <property type="match status" value="1"/>
</dbReference>
<organism evidence="8 9">
    <name type="scientific">Jeotgalicoccus saudimassiliensis</name>
    <dbReference type="NCBI Taxonomy" id="1461582"/>
    <lineage>
        <taxon>Bacteria</taxon>
        <taxon>Bacillati</taxon>
        <taxon>Bacillota</taxon>
        <taxon>Bacilli</taxon>
        <taxon>Bacillales</taxon>
        <taxon>Staphylococcaceae</taxon>
        <taxon>Jeotgalicoccus</taxon>
    </lineage>
</organism>
<dbReference type="SUPFAM" id="SSF53335">
    <property type="entry name" value="S-adenosyl-L-methionine-dependent methyltransferases"/>
    <property type="match status" value="1"/>
</dbReference>
<dbReference type="PROSITE" id="PS00092">
    <property type="entry name" value="N6_MTASE"/>
    <property type="match status" value="1"/>
</dbReference>
<evidence type="ECO:0000256" key="1">
    <source>
        <dbReference type="ARBA" id="ARBA00006594"/>
    </source>
</evidence>
<dbReference type="RefSeq" id="WP_035810650.1">
    <property type="nucleotide sequence ID" value="NZ_CCSE01000001.1"/>
</dbReference>
<dbReference type="PANTHER" id="PTHR30481:SF3">
    <property type="entry name" value="DNA ADENINE METHYLASE"/>
    <property type="match status" value="1"/>
</dbReference>
<dbReference type="eggNOG" id="COG0338">
    <property type="taxonomic scope" value="Bacteria"/>
</dbReference>
<dbReference type="GO" id="GO:0009307">
    <property type="term" value="P:DNA restriction-modification system"/>
    <property type="evidence" value="ECO:0007669"/>
    <property type="project" value="InterPro"/>
</dbReference>
<dbReference type="EC" id="2.1.1.72" evidence="2 7"/>
<keyword evidence="4 7" id="KW-0808">Transferase</keyword>
<dbReference type="GO" id="GO:0006298">
    <property type="term" value="P:mismatch repair"/>
    <property type="evidence" value="ECO:0007669"/>
    <property type="project" value="TreeGrafter"/>
</dbReference>
<dbReference type="PIRSF" id="PIRSF000398">
    <property type="entry name" value="M_m6A_EcoRV"/>
    <property type="match status" value="1"/>
</dbReference>
<dbReference type="GO" id="GO:0043565">
    <property type="term" value="F:sequence-specific DNA binding"/>
    <property type="evidence" value="ECO:0007669"/>
    <property type="project" value="TreeGrafter"/>
</dbReference>
<name>A0A078M9Q1_9STAP</name>
<evidence type="ECO:0000256" key="3">
    <source>
        <dbReference type="ARBA" id="ARBA00022603"/>
    </source>
</evidence>
<keyword evidence="5 7" id="KW-0949">S-adenosyl-L-methionine</keyword>
<evidence type="ECO:0000256" key="5">
    <source>
        <dbReference type="ARBA" id="ARBA00022691"/>
    </source>
</evidence>
<dbReference type="PANTHER" id="PTHR30481">
    <property type="entry name" value="DNA ADENINE METHYLASE"/>
    <property type="match status" value="1"/>
</dbReference>
<dbReference type="Pfam" id="PF02086">
    <property type="entry name" value="MethyltransfD12"/>
    <property type="match status" value="1"/>
</dbReference>
<evidence type="ECO:0000256" key="6">
    <source>
        <dbReference type="ARBA" id="ARBA00047942"/>
    </source>
</evidence>
<dbReference type="Proteomes" id="UP000044136">
    <property type="component" value="Unassembled WGS sequence"/>
</dbReference>
<dbReference type="GO" id="GO:0032259">
    <property type="term" value="P:methylation"/>
    <property type="evidence" value="ECO:0007669"/>
    <property type="project" value="UniProtKB-KW"/>
</dbReference>
<dbReference type="Gene3D" id="1.10.1020.10">
    <property type="entry name" value="Adenine-specific Methyltransferase, Domain 2"/>
    <property type="match status" value="1"/>
</dbReference>
<evidence type="ECO:0000256" key="7">
    <source>
        <dbReference type="RuleBase" id="RU361257"/>
    </source>
</evidence>
<dbReference type="InterPro" id="IPR012327">
    <property type="entry name" value="MeTrfase_D12"/>
</dbReference>
<dbReference type="HOGENOM" id="CLU_077381_0_0_9"/>
<dbReference type="NCBIfam" id="TIGR00571">
    <property type="entry name" value="dam"/>
    <property type="match status" value="1"/>
</dbReference>
<dbReference type="AlphaFoldDB" id="A0A078M9Q1"/>
<dbReference type="STRING" id="1461582.BN1048_01930"/>
<dbReference type="PRINTS" id="PR00505">
    <property type="entry name" value="D12N6MTFRASE"/>
</dbReference>
<dbReference type="GO" id="GO:1904047">
    <property type="term" value="F:S-adenosyl-L-methionine binding"/>
    <property type="evidence" value="ECO:0007669"/>
    <property type="project" value="TreeGrafter"/>
</dbReference>
<sequence>MPNTDMKYIKSCLNYTGGKHKLLKQIIPYFPDDINNFIDLFCGGANVAINIEAKETIYCIDKQEEVIRLFNTLKVLSKEEVFSAIEDIINKFGLTNTSLYGYHHYNCDSASGLSVYNKENYKKLRDYYNNKAENSFYFDLVFFVLTIFGFNNQIRFNKAGNYNIPVGKRDFNEKIKTNVTKFIEIIKKNDMIFRCEDFREMSIDLSQGDFLYADPPYLISTATYNEQNGWTETEEKELLNLLDELNAKGIKFALSNVLEHKGKENLILKNWAAKYYINYLDYNYRNSNYQIKEKTSNTSEVLITNYIK</sequence>
<protein>
    <recommendedName>
        <fullName evidence="2 7">Site-specific DNA-methyltransferase (adenine-specific)</fullName>
        <ecNumber evidence="2 7">2.1.1.72</ecNumber>
    </recommendedName>
</protein>
<comment type="similarity">
    <text evidence="1 7">Belongs to the N(4)/N(6)-methyltransferase family.</text>
</comment>
<gene>
    <name evidence="8" type="primary">fokIM_2</name>
    <name evidence="8" type="ORF">BN1048_01930</name>
</gene>